<organism evidence="2">
    <name type="scientific">Longilinea arvoryzae</name>
    <dbReference type="NCBI Taxonomy" id="360412"/>
    <lineage>
        <taxon>Bacteria</taxon>
        <taxon>Bacillati</taxon>
        <taxon>Chloroflexota</taxon>
        <taxon>Anaerolineae</taxon>
        <taxon>Anaerolineales</taxon>
        <taxon>Anaerolineaceae</taxon>
        <taxon>Longilinea</taxon>
    </lineage>
</organism>
<dbReference type="EMBL" id="DF967972">
    <property type="protein sequence ID" value="GAP13937.1"/>
    <property type="molecule type" value="Genomic_DNA"/>
</dbReference>
<keyword evidence="3" id="KW-1185">Reference proteome</keyword>
<proteinExistence type="predicted"/>
<dbReference type="STRING" id="360412.LARV_01696"/>
<dbReference type="RefSeq" id="WP_075073234.1">
    <property type="nucleotide sequence ID" value="NZ_DF967972.1"/>
</dbReference>
<accession>A0A0S7BJ96</accession>
<dbReference type="AlphaFoldDB" id="A0A0S7BJ96"/>
<feature type="transmembrane region" description="Helical" evidence="1">
    <location>
        <begin position="475"/>
        <end position="496"/>
    </location>
</feature>
<feature type="transmembrane region" description="Helical" evidence="1">
    <location>
        <begin position="233"/>
        <end position="264"/>
    </location>
</feature>
<feature type="transmembrane region" description="Helical" evidence="1">
    <location>
        <begin position="183"/>
        <end position="203"/>
    </location>
</feature>
<evidence type="ECO:0000256" key="1">
    <source>
        <dbReference type="SAM" id="Phobius"/>
    </source>
</evidence>
<dbReference type="OrthoDB" id="151025at2"/>
<keyword evidence="1" id="KW-0472">Membrane</keyword>
<feature type="transmembrane region" description="Helical" evidence="1">
    <location>
        <begin position="418"/>
        <end position="437"/>
    </location>
</feature>
<feature type="transmembrane region" description="Helical" evidence="1">
    <location>
        <begin position="389"/>
        <end position="406"/>
    </location>
</feature>
<feature type="transmembrane region" description="Helical" evidence="1">
    <location>
        <begin position="34"/>
        <end position="52"/>
    </location>
</feature>
<gene>
    <name evidence="2" type="ORF">LARV_01696</name>
</gene>
<feature type="transmembrane region" description="Helical" evidence="1">
    <location>
        <begin position="155"/>
        <end position="176"/>
    </location>
</feature>
<evidence type="ECO:0000313" key="3">
    <source>
        <dbReference type="Proteomes" id="UP000055060"/>
    </source>
</evidence>
<keyword evidence="1" id="KW-1133">Transmembrane helix</keyword>
<feature type="transmembrane region" description="Helical" evidence="1">
    <location>
        <begin position="61"/>
        <end position="83"/>
    </location>
</feature>
<name>A0A0S7BJ96_9CHLR</name>
<protein>
    <recommendedName>
        <fullName evidence="4">Glycosyltransferase RgtA/B/C/D-like domain-containing protein</fullName>
    </recommendedName>
</protein>
<feature type="transmembrane region" description="Helical" evidence="1">
    <location>
        <begin position="276"/>
        <end position="297"/>
    </location>
</feature>
<sequence>MRDKLALIFSAIFGLLIGGILAFAAPAGSFFMSWLAYGLLSALTCAVLALAWRDLGGGRSLAWMILLAFGLRIAAGAALQAALPQYGNASEPERNGYLFYDAYARDQAAWDLARSDQPLAAAFSGDYTDQDQYGGLLAISAAVYRLLSPDARRPLLTVLLGAFGYTLGLPFLATAIRKRWWNFAALVAGWIYALYPQSILLGASQMREPFLMGAIALATWAVVVFTEKKWVSIGALAGCLAWMGLVNSRIAIAAGGVLLVWLALEQLKNLPVRLRRWSWLILLLAGAVVAVGSWEWLSGSGTWDIQLLQVGSGMVDKRLGELPMALRLPFVIAYGVAQPVLPAAVADVTVPLRQAISILWAVGWYALAPLLVFGLFIVWRAQPETDQRVLVWLALSAMLWTFISAARGGGDQWDNPRYRTLFLPWMALLAGWAWQWARERHNPWLWRTYAVALIFMAAFMLWYLGRYAHWFGGLYFWYVVAGVVLLSAAILVGGWWRDRSLTRHREKL</sequence>
<dbReference type="Proteomes" id="UP000055060">
    <property type="component" value="Unassembled WGS sequence"/>
</dbReference>
<evidence type="ECO:0000313" key="2">
    <source>
        <dbReference type="EMBL" id="GAP13937.1"/>
    </source>
</evidence>
<feature type="transmembrane region" description="Helical" evidence="1">
    <location>
        <begin position="209"/>
        <end position="226"/>
    </location>
</feature>
<keyword evidence="1" id="KW-0812">Transmembrane</keyword>
<reference evidence="2" key="1">
    <citation type="submission" date="2015-07" db="EMBL/GenBank/DDBJ databases">
        <title>Draft Genome Sequences of Anaerolinea thermolimosa IMO-1, Bellilinea caldifistulae GOMI-1, Leptolinea tardivitalis YMTK-2, Levilinea saccharolytica KIBI-1,Longilinea arvoryzae KOME-1, Previously Described as Members of the Anaerolineaceae (Chloroflexi).</title>
        <authorList>
            <person name="Sekiguchi Y."/>
            <person name="Ohashi A."/>
            <person name="Matsuura N."/>
            <person name="Tourlousse M.D."/>
        </authorList>
    </citation>
    <scope>NUCLEOTIDE SEQUENCE [LARGE SCALE GENOMIC DNA]</scope>
    <source>
        <strain evidence="2">KOME-1</strain>
    </source>
</reference>
<feature type="transmembrane region" description="Helical" evidence="1">
    <location>
        <begin position="357"/>
        <end position="377"/>
    </location>
</feature>
<feature type="transmembrane region" description="Helical" evidence="1">
    <location>
        <begin position="444"/>
        <end position="463"/>
    </location>
</feature>
<evidence type="ECO:0008006" key="4">
    <source>
        <dbReference type="Google" id="ProtNLM"/>
    </source>
</evidence>